<comment type="caution">
    <text evidence="2">The sequence shown here is derived from an EMBL/GenBank/DDBJ whole genome shotgun (WGS) entry which is preliminary data.</text>
</comment>
<reference evidence="3" key="1">
    <citation type="journal article" date="2019" name="Int. J. Syst. Evol. Microbiol.">
        <title>The Global Catalogue of Microorganisms (GCM) 10K type strain sequencing project: providing services to taxonomists for standard genome sequencing and annotation.</title>
        <authorList>
            <consortium name="The Broad Institute Genomics Platform"/>
            <consortium name="The Broad Institute Genome Sequencing Center for Infectious Disease"/>
            <person name="Wu L."/>
            <person name="Ma J."/>
        </authorList>
    </citation>
    <scope>NUCLEOTIDE SEQUENCE [LARGE SCALE GENOMIC DNA]</scope>
    <source>
        <strain evidence="3">JCM 17021</strain>
    </source>
</reference>
<dbReference type="InterPro" id="IPR003718">
    <property type="entry name" value="OsmC/Ohr_fam"/>
</dbReference>
<accession>A0ABP7L8Z3</accession>
<protein>
    <submittedName>
        <fullName evidence="2">Osmotically inducible protein C</fullName>
    </submittedName>
</protein>
<evidence type="ECO:0000313" key="3">
    <source>
        <dbReference type="Proteomes" id="UP001501803"/>
    </source>
</evidence>
<dbReference type="InterPro" id="IPR015946">
    <property type="entry name" value="KH_dom-like_a/b"/>
</dbReference>
<dbReference type="SUPFAM" id="SSF82784">
    <property type="entry name" value="OsmC-like"/>
    <property type="match status" value="1"/>
</dbReference>
<dbReference type="Proteomes" id="UP001501803">
    <property type="component" value="Unassembled WGS sequence"/>
</dbReference>
<proteinExistence type="predicted"/>
<evidence type="ECO:0000256" key="1">
    <source>
        <dbReference type="SAM" id="MobiDB-lite"/>
    </source>
</evidence>
<keyword evidence="3" id="KW-1185">Reference proteome</keyword>
<dbReference type="EMBL" id="BAABCN010000018">
    <property type="protein sequence ID" value="GAA3895927.1"/>
    <property type="molecule type" value="Genomic_DNA"/>
</dbReference>
<gene>
    <name evidence="2" type="ORF">GCM10022381_41790</name>
</gene>
<dbReference type="RefSeq" id="WP_345069874.1">
    <property type="nucleotide sequence ID" value="NZ_BAABCN010000018.1"/>
</dbReference>
<sequence length="150" mass="15943">MTASSLPQSPHIAPGSVSASRTGPRTYLGRTERGDTVLIGPADVPGHITPGELLKLALAGCAGMSSDRVLARRLGDDYETTIWAHGQSDVKEERYFAIDEEILLDLDGLNDDELAKLLAVVRASIDRSCTVARSVKDSIALTKTVNGIAL</sequence>
<dbReference type="InterPro" id="IPR036102">
    <property type="entry name" value="OsmC/Ohrsf"/>
</dbReference>
<name>A0ABP7L8Z3_9MICO</name>
<feature type="region of interest" description="Disordered" evidence="1">
    <location>
        <begin position="1"/>
        <end position="26"/>
    </location>
</feature>
<organism evidence="2 3">
    <name type="scientific">Leifsonia kafniensis</name>
    <dbReference type="NCBI Taxonomy" id="475957"/>
    <lineage>
        <taxon>Bacteria</taxon>
        <taxon>Bacillati</taxon>
        <taxon>Actinomycetota</taxon>
        <taxon>Actinomycetes</taxon>
        <taxon>Micrococcales</taxon>
        <taxon>Microbacteriaceae</taxon>
        <taxon>Leifsonia</taxon>
    </lineage>
</organism>
<evidence type="ECO:0000313" key="2">
    <source>
        <dbReference type="EMBL" id="GAA3895927.1"/>
    </source>
</evidence>
<dbReference type="Pfam" id="PF02566">
    <property type="entry name" value="OsmC"/>
    <property type="match status" value="1"/>
</dbReference>
<dbReference type="Gene3D" id="3.30.300.20">
    <property type="match status" value="1"/>
</dbReference>